<dbReference type="EMBL" id="UZWD01000038">
    <property type="protein sequence ID" value="VDS05939.1"/>
    <property type="molecule type" value="Genomic_DNA"/>
</dbReference>
<dbReference type="AlphaFoldDB" id="A0A3S4DS21"/>
<dbReference type="InterPro" id="IPR050445">
    <property type="entry name" value="Bact_polysacc_biosynth/exp"/>
</dbReference>
<reference evidence="4 5" key="1">
    <citation type="submission" date="2018-12" db="EMBL/GenBank/DDBJ databases">
        <authorList>
            <person name="Criscuolo A."/>
        </authorList>
    </citation>
    <scope>NUCLEOTIDE SEQUENCE [LARGE SCALE GENOMIC DNA]</scope>
    <source>
        <strain evidence="4">ACIP1116281</strain>
    </source>
</reference>
<feature type="coiled-coil region" evidence="1">
    <location>
        <begin position="210"/>
        <end position="266"/>
    </location>
</feature>
<evidence type="ECO:0000256" key="2">
    <source>
        <dbReference type="SAM" id="MobiDB-lite"/>
    </source>
</evidence>
<dbReference type="Proteomes" id="UP000268844">
    <property type="component" value="Unassembled WGS sequence"/>
</dbReference>
<dbReference type="PANTHER" id="PTHR32309:SF13">
    <property type="entry name" value="FERRIC ENTEROBACTIN TRANSPORT PROTEIN FEPE"/>
    <property type="match status" value="1"/>
</dbReference>
<evidence type="ECO:0000313" key="4">
    <source>
        <dbReference type="EMBL" id="VDS05939.1"/>
    </source>
</evidence>
<sequence length="469" mass="50129">MTSVHQSILMSRPKAVEPPKPETLADRLAGIDAWTALGWVKRFWWIAAGCAFAGVFAGYSFGTLVPARYTTYADILLYTSVASSADDPMFGQGQARDAQLLTAESRNHVLSSGNVMARAVADLDLANDPEFAGTSGSDEDRQLAARRTLTERVTTTRGLNSLMTTLSVWAESPEKAVAVSNGVVAAFQAELAAMDANSVDGLTRDISTRLADLRRDVLVAEEAVEAYRSENRLEATNGESLDNQSIAQVNTELNTARSRLADAQARQVSLETAFANGNAASPELASEAIAALRAQESEVVRQLDSLSARLGPRHPEIQALQPQVEAIRAQIRREIERQVSAARADVQQAQALVDGLTAQVAQSRSSISQSNTALVTLREMEREAEVRRGVYQAFLSQLTRVQEMSNVNTSGTQVISAAVPPESRSYPPRTSVLAAGGGFAGLMFGLACAAGLGLLLMLGKATKPASRKP</sequence>
<organism evidence="4 5">
    <name type="scientific">Devosia equisanguinis</name>
    <dbReference type="NCBI Taxonomy" id="2490941"/>
    <lineage>
        <taxon>Bacteria</taxon>
        <taxon>Pseudomonadati</taxon>
        <taxon>Pseudomonadota</taxon>
        <taxon>Alphaproteobacteria</taxon>
        <taxon>Hyphomicrobiales</taxon>
        <taxon>Devosiaceae</taxon>
        <taxon>Devosia</taxon>
    </lineage>
</organism>
<keyword evidence="3" id="KW-0812">Transmembrane</keyword>
<accession>A0A3S4DS21</accession>
<evidence type="ECO:0000256" key="3">
    <source>
        <dbReference type="SAM" id="Phobius"/>
    </source>
</evidence>
<dbReference type="GO" id="GO:0005886">
    <property type="term" value="C:plasma membrane"/>
    <property type="evidence" value="ECO:0007669"/>
    <property type="project" value="TreeGrafter"/>
</dbReference>
<feature type="transmembrane region" description="Helical" evidence="3">
    <location>
        <begin position="432"/>
        <end position="458"/>
    </location>
</feature>
<evidence type="ECO:0000256" key="1">
    <source>
        <dbReference type="SAM" id="Coils"/>
    </source>
</evidence>
<name>A0A3S4DS21_9HYPH</name>
<feature type="region of interest" description="Disordered" evidence="2">
    <location>
        <begin position="1"/>
        <end position="20"/>
    </location>
</feature>
<dbReference type="RefSeq" id="WP_164550435.1">
    <property type="nucleotide sequence ID" value="NZ_JBHTMH010000001.1"/>
</dbReference>
<protein>
    <submittedName>
        <fullName evidence="4">Chromosome partition protein Smc</fullName>
    </submittedName>
</protein>
<gene>
    <name evidence="4" type="primary">smc_4</name>
    <name evidence="4" type="ORF">DEVEQU_03086</name>
</gene>
<keyword evidence="1" id="KW-0175">Coiled coil</keyword>
<dbReference type="PANTHER" id="PTHR32309">
    <property type="entry name" value="TYROSINE-PROTEIN KINASE"/>
    <property type="match status" value="1"/>
</dbReference>
<proteinExistence type="predicted"/>
<feature type="coiled-coil region" evidence="1">
    <location>
        <begin position="332"/>
        <end position="359"/>
    </location>
</feature>
<keyword evidence="3" id="KW-0472">Membrane</keyword>
<evidence type="ECO:0000313" key="5">
    <source>
        <dbReference type="Proteomes" id="UP000268844"/>
    </source>
</evidence>
<dbReference type="GO" id="GO:0004713">
    <property type="term" value="F:protein tyrosine kinase activity"/>
    <property type="evidence" value="ECO:0007669"/>
    <property type="project" value="TreeGrafter"/>
</dbReference>
<keyword evidence="3" id="KW-1133">Transmembrane helix</keyword>
<feature type="transmembrane region" description="Helical" evidence="3">
    <location>
        <begin position="43"/>
        <end position="62"/>
    </location>
</feature>
<keyword evidence="5" id="KW-1185">Reference proteome</keyword>